<organism evidence="2 3">
    <name type="scientific">Methylibium petroleiphilum (strain ATCC BAA-1232 / LMG 22953 / PM1)</name>
    <dbReference type="NCBI Taxonomy" id="420662"/>
    <lineage>
        <taxon>Bacteria</taxon>
        <taxon>Pseudomonadati</taxon>
        <taxon>Pseudomonadota</taxon>
        <taxon>Betaproteobacteria</taxon>
        <taxon>Burkholderiales</taxon>
        <taxon>Sphaerotilaceae</taxon>
        <taxon>Methylibium</taxon>
    </lineage>
</organism>
<reference evidence="2 3" key="1">
    <citation type="journal article" date="2007" name="J. Bacteriol.">
        <title>Whole-genome analysis of the methyl tert-butyl ether-degrading beta-proteobacterium Methylibium petroleiphilum PM1.</title>
        <authorList>
            <person name="Kane S.R."/>
            <person name="Chakicherla A.Y."/>
            <person name="Chain P.S.G."/>
            <person name="Schmidt R."/>
            <person name="Shin M.W."/>
            <person name="Legler T.C."/>
            <person name="Scow K.M."/>
            <person name="Larimer F.W."/>
            <person name="Lucas S.M."/>
            <person name="Richardson P.M."/>
            <person name="Hristova K.R."/>
        </authorList>
    </citation>
    <scope>NUCLEOTIDE SEQUENCE [LARGE SCALE GENOMIC DNA]</scope>
    <source>
        <strain evidence="3">ATCC BAA-1232 / LMG 22953 / PM1</strain>
    </source>
</reference>
<accession>A2SH50</accession>
<dbReference type="HOGENOM" id="CLU_2650333_0_0_4"/>
<gene>
    <name evidence="2" type="ordered locus">Mpe_A1931</name>
</gene>
<name>A2SH50_METPP</name>
<keyword evidence="3" id="KW-1185">Reference proteome</keyword>
<protein>
    <submittedName>
        <fullName evidence="2">Uncharacterized protein</fullName>
    </submittedName>
</protein>
<evidence type="ECO:0000313" key="3">
    <source>
        <dbReference type="Proteomes" id="UP000000366"/>
    </source>
</evidence>
<dbReference type="KEGG" id="mpt:Mpe_A1931"/>
<feature type="region of interest" description="Disordered" evidence="1">
    <location>
        <begin position="1"/>
        <end position="21"/>
    </location>
</feature>
<evidence type="ECO:0000256" key="1">
    <source>
        <dbReference type="SAM" id="MobiDB-lite"/>
    </source>
</evidence>
<dbReference type="Proteomes" id="UP000000366">
    <property type="component" value="Chromosome"/>
</dbReference>
<dbReference type="AlphaFoldDB" id="A2SH50"/>
<dbReference type="EMBL" id="CP000555">
    <property type="protein sequence ID" value="ABM94889.1"/>
    <property type="molecule type" value="Genomic_DNA"/>
</dbReference>
<proteinExistence type="predicted"/>
<sequence length="76" mass="8366">MAAYSSGPPRRPPPPAKPIRPLNSLAVDLDLSEPEQGDEGDWIDSTFELRSGLTVIEHPIDTLPGELQDAFKKQTR</sequence>
<feature type="compositionally biased region" description="Pro residues" evidence="1">
    <location>
        <begin position="9"/>
        <end position="18"/>
    </location>
</feature>
<evidence type="ECO:0000313" key="2">
    <source>
        <dbReference type="EMBL" id="ABM94889.1"/>
    </source>
</evidence>